<dbReference type="AlphaFoldDB" id="A0AAD1U0A0"/>
<dbReference type="InterPro" id="IPR000048">
    <property type="entry name" value="IQ_motif_EF-hand-BS"/>
</dbReference>
<organism evidence="1 2">
    <name type="scientific">Euplotes crassus</name>
    <dbReference type="NCBI Taxonomy" id="5936"/>
    <lineage>
        <taxon>Eukaryota</taxon>
        <taxon>Sar</taxon>
        <taxon>Alveolata</taxon>
        <taxon>Ciliophora</taxon>
        <taxon>Intramacronucleata</taxon>
        <taxon>Spirotrichea</taxon>
        <taxon>Hypotrichia</taxon>
        <taxon>Euplotida</taxon>
        <taxon>Euplotidae</taxon>
        <taxon>Moneuplotes</taxon>
    </lineage>
</organism>
<dbReference type="PROSITE" id="PS50096">
    <property type="entry name" value="IQ"/>
    <property type="match status" value="1"/>
</dbReference>
<sequence length="443" mass="53017">MSHRQPLPDYFEKKNIRSEPYFLRKNYQEQREIIQKPYTRPMAAQHLAAMRIQRFIRSFLAYLEENPEKRRNPSKNMKGYHEDSSEIQNLTPLQKLRAKFLTSAYNILHKSEEGCFQNFCAAKIQATFKMAITRRLFKYYQFAMYHIAAIQIQWAWRGHVSRTRKNYKKTKEEIACEKIQRCWRTFTNVKIFNYYKDLISFKNKGDPIQLLKSINPSEAMLLDPASKCHLRFRLGGEKFPPLIYYKIFTHAPLCDIGAFAPRDYMKIKAKKKKQIVDIRFDKHHDDSNNQGWYEREENNGWRPISDKILSPFDNVEIRTAKARKKFHRDLMKRKELSAATKRQRKLKWLKKLYKDAKNAELITENDNLKHEPNIESLYSNPFEEERFLEYDNDNFDKEVNALIEWCEDLDYDKYVANWGELATSGKSDLKPEEMTEFDDTYPV</sequence>
<name>A0AAD1U0A0_EUPCR</name>
<accession>A0AAD1U0A0</accession>
<dbReference type="PANTHER" id="PTHR33504:SF2">
    <property type="entry name" value="PROTEIN MFI"/>
    <property type="match status" value="1"/>
</dbReference>
<comment type="caution">
    <text evidence="1">The sequence shown here is derived from an EMBL/GenBank/DDBJ whole genome shotgun (WGS) entry which is preliminary data.</text>
</comment>
<evidence type="ECO:0000313" key="1">
    <source>
        <dbReference type="EMBL" id="CAI2359802.1"/>
    </source>
</evidence>
<dbReference type="PANTHER" id="PTHR33504">
    <property type="entry name" value="NADH DEHYDROGENASE (UBIQUINONE) 1 BETA SUBCOMPLEX, 4"/>
    <property type="match status" value="1"/>
</dbReference>
<dbReference type="Proteomes" id="UP001295684">
    <property type="component" value="Unassembled WGS sequence"/>
</dbReference>
<keyword evidence="2" id="KW-1185">Reference proteome</keyword>
<dbReference type="Pfam" id="PF00612">
    <property type="entry name" value="IQ"/>
    <property type="match status" value="2"/>
</dbReference>
<dbReference type="CDD" id="cd23767">
    <property type="entry name" value="IQCD"/>
    <property type="match status" value="1"/>
</dbReference>
<dbReference type="EMBL" id="CAMPGE010001035">
    <property type="protein sequence ID" value="CAI2359802.1"/>
    <property type="molecule type" value="Genomic_DNA"/>
</dbReference>
<evidence type="ECO:0000313" key="2">
    <source>
        <dbReference type="Proteomes" id="UP001295684"/>
    </source>
</evidence>
<reference evidence="1" key="1">
    <citation type="submission" date="2023-07" db="EMBL/GenBank/DDBJ databases">
        <authorList>
            <consortium name="AG Swart"/>
            <person name="Singh M."/>
            <person name="Singh A."/>
            <person name="Seah K."/>
            <person name="Emmerich C."/>
        </authorList>
    </citation>
    <scope>NUCLEOTIDE SEQUENCE</scope>
    <source>
        <strain evidence="1">DP1</strain>
    </source>
</reference>
<proteinExistence type="predicted"/>
<gene>
    <name evidence="1" type="ORF">ECRASSUSDP1_LOCUS1096</name>
</gene>
<dbReference type="Gene3D" id="1.20.5.190">
    <property type="match status" value="1"/>
</dbReference>
<protein>
    <submittedName>
        <fullName evidence="1">Uncharacterized protein</fullName>
    </submittedName>
</protein>